<comment type="caution">
    <text evidence="2">The sequence shown here is derived from an EMBL/GenBank/DDBJ whole genome shotgun (WGS) entry which is preliminary data.</text>
</comment>
<feature type="transmembrane region" description="Helical" evidence="1">
    <location>
        <begin position="52"/>
        <end position="78"/>
    </location>
</feature>
<keyword evidence="1" id="KW-0472">Membrane</keyword>
<dbReference type="Proteomes" id="UP000242188">
    <property type="component" value="Unassembled WGS sequence"/>
</dbReference>
<accession>A0A210QAD3</accession>
<proteinExistence type="predicted"/>
<organism evidence="2 3">
    <name type="scientific">Mizuhopecten yessoensis</name>
    <name type="common">Japanese scallop</name>
    <name type="synonym">Patinopecten yessoensis</name>
    <dbReference type="NCBI Taxonomy" id="6573"/>
    <lineage>
        <taxon>Eukaryota</taxon>
        <taxon>Metazoa</taxon>
        <taxon>Spiralia</taxon>
        <taxon>Lophotrochozoa</taxon>
        <taxon>Mollusca</taxon>
        <taxon>Bivalvia</taxon>
        <taxon>Autobranchia</taxon>
        <taxon>Pteriomorphia</taxon>
        <taxon>Pectinida</taxon>
        <taxon>Pectinoidea</taxon>
        <taxon>Pectinidae</taxon>
        <taxon>Mizuhopecten</taxon>
    </lineage>
</organism>
<keyword evidence="3" id="KW-1185">Reference proteome</keyword>
<evidence type="ECO:0000313" key="2">
    <source>
        <dbReference type="EMBL" id="OWF45692.1"/>
    </source>
</evidence>
<dbReference type="AlphaFoldDB" id="A0A210QAD3"/>
<name>A0A210QAD3_MIZYE</name>
<evidence type="ECO:0000256" key="1">
    <source>
        <dbReference type="SAM" id="Phobius"/>
    </source>
</evidence>
<evidence type="ECO:0008006" key="4">
    <source>
        <dbReference type="Google" id="ProtNLM"/>
    </source>
</evidence>
<reference evidence="2 3" key="1">
    <citation type="journal article" date="2017" name="Nat. Ecol. Evol.">
        <title>Scallop genome provides insights into evolution of bilaterian karyotype and development.</title>
        <authorList>
            <person name="Wang S."/>
            <person name="Zhang J."/>
            <person name="Jiao W."/>
            <person name="Li J."/>
            <person name="Xun X."/>
            <person name="Sun Y."/>
            <person name="Guo X."/>
            <person name="Huan P."/>
            <person name="Dong B."/>
            <person name="Zhang L."/>
            <person name="Hu X."/>
            <person name="Sun X."/>
            <person name="Wang J."/>
            <person name="Zhao C."/>
            <person name="Wang Y."/>
            <person name="Wang D."/>
            <person name="Huang X."/>
            <person name="Wang R."/>
            <person name="Lv J."/>
            <person name="Li Y."/>
            <person name="Zhang Z."/>
            <person name="Liu B."/>
            <person name="Lu W."/>
            <person name="Hui Y."/>
            <person name="Liang J."/>
            <person name="Zhou Z."/>
            <person name="Hou R."/>
            <person name="Li X."/>
            <person name="Liu Y."/>
            <person name="Li H."/>
            <person name="Ning X."/>
            <person name="Lin Y."/>
            <person name="Zhao L."/>
            <person name="Xing Q."/>
            <person name="Dou J."/>
            <person name="Li Y."/>
            <person name="Mao J."/>
            <person name="Guo H."/>
            <person name="Dou H."/>
            <person name="Li T."/>
            <person name="Mu C."/>
            <person name="Jiang W."/>
            <person name="Fu Q."/>
            <person name="Fu X."/>
            <person name="Miao Y."/>
            <person name="Liu J."/>
            <person name="Yu Q."/>
            <person name="Li R."/>
            <person name="Liao H."/>
            <person name="Li X."/>
            <person name="Kong Y."/>
            <person name="Jiang Z."/>
            <person name="Chourrout D."/>
            <person name="Li R."/>
            <person name="Bao Z."/>
        </authorList>
    </citation>
    <scope>NUCLEOTIDE SEQUENCE [LARGE SCALE GENOMIC DNA]</scope>
    <source>
        <strain evidence="2 3">PY_sf001</strain>
    </source>
</reference>
<sequence length="136" mass="14429">MLAIVAVVVEADFCMNFNDNTLSTYCKFGCCGVKLNECCNNDDYYNELTAGAIAGVVIASLVGLAVVIGGVLLVVFLVNSNCCHEQGNQGVVFSTGACANPPSVNIRGQSTLTNTQTTYQYPQQSTKVYNAGYGYI</sequence>
<keyword evidence="1" id="KW-1133">Transmembrane helix</keyword>
<protein>
    <recommendedName>
        <fullName evidence="4">Cysteine and tyrosine-rich protein 1</fullName>
    </recommendedName>
</protein>
<keyword evidence="1" id="KW-0812">Transmembrane</keyword>
<evidence type="ECO:0000313" key="3">
    <source>
        <dbReference type="Proteomes" id="UP000242188"/>
    </source>
</evidence>
<gene>
    <name evidence="2" type="ORF">KP79_PYT11600</name>
</gene>
<dbReference type="EMBL" id="NEDP02004420">
    <property type="protein sequence ID" value="OWF45692.1"/>
    <property type="molecule type" value="Genomic_DNA"/>
</dbReference>